<dbReference type="Gene3D" id="3.90.226.10">
    <property type="entry name" value="2-enoyl-CoA Hydratase, Chain A, domain 1"/>
    <property type="match status" value="1"/>
</dbReference>
<evidence type="ECO:0000313" key="1">
    <source>
        <dbReference type="EMBL" id="HHF53435.1"/>
    </source>
</evidence>
<dbReference type="AlphaFoldDB" id="A0A7V5HPD3"/>
<dbReference type="Proteomes" id="UP000886050">
    <property type="component" value="Unassembled WGS sequence"/>
</dbReference>
<organism evidence="1">
    <name type="scientific">candidate division WOR-3 bacterium</name>
    <dbReference type="NCBI Taxonomy" id="2052148"/>
    <lineage>
        <taxon>Bacteria</taxon>
        <taxon>Bacteria division WOR-3</taxon>
    </lineage>
</organism>
<comment type="caution">
    <text evidence="1">The sequence shown here is derived from an EMBL/GenBank/DDBJ whole genome shotgun (WGS) entry which is preliminary data.</text>
</comment>
<dbReference type="GO" id="GO:0016020">
    <property type="term" value="C:membrane"/>
    <property type="evidence" value="ECO:0007669"/>
    <property type="project" value="InterPro"/>
</dbReference>
<dbReference type="PANTHER" id="PTHR35984:SF1">
    <property type="entry name" value="PERIPLASMIC SERINE PROTEASE"/>
    <property type="match status" value="1"/>
</dbReference>
<name>A0A7V5HPD3_UNCW3</name>
<dbReference type="NCBIfam" id="NF047768">
    <property type="entry name" value="Clp_like_SDH"/>
    <property type="match status" value="1"/>
</dbReference>
<dbReference type="SUPFAM" id="SSF52096">
    <property type="entry name" value="ClpP/crotonase"/>
    <property type="match status" value="1"/>
</dbReference>
<dbReference type="EMBL" id="DRTX01000185">
    <property type="protein sequence ID" value="HHF53435.1"/>
    <property type="molecule type" value="Genomic_DNA"/>
</dbReference>
<gene>
    <name evidence="1" type="ORF">ENL43_03625</name>
</gene>
<evidence type="ECO:0008006" key="2">
    <source>
        <dbReference type="Google" id="ProtNLM"/>
    </source>
</evidence>
<sequence length="283" mass="31845">MYDPLSLLFLILFLFGVLWPQIQHKMLVGNRLALIKKLEKIRKSRVITLIHRQEKIGMFGIPFFRFIDIEDSEEILRAIRMTPPDTPIDLILHTPGGLVLASYQIALALKEHPAKTTVIIPHYAMSGGTLIALAADEIIMDKHAVLGPVDPQLQDANGAIPAASILKVVEEKGKDKVEDTTLMKADIAEKAIKQVERMALNLLSGKMEEKEARKIAKTLAEGKWTHDYPITVEEARELGLPVSTDVPREVYELMSMYPQTQHGRPGVEFIPYPYPPRSERGRK</sequence>
<accession>A0A7V5HPD3</accession>
<reference evidence="1" key="1">
    <citation type="journal article" date="2020" name="mSystems">
        <title>Genome- and Community-Level Interaction Insights into Carbon Utilization and Element Cycling Functions of Hydrothermarchaeota in Hydrothermal Sediment.</title>
        <authorList>
            <person name="Zhou Z."/>
            <person name="Liu Y."/>
            <person name="Xu W."/>
            <person name="Pan J."/>
            <person name="Luo Z.H."/>
            <person name="Li M."/>
        </authorList>
    </citation>
    <scope>NUCLEOTIDE SEQUENCE [LARGE SCALE GENOMIC DNA]</scope>
    <source>
        <strain evidence="1">HyVt-96</strain>
    </source>
</reference>
<dbReference type="Pfam" id="PF01972">
    <property type="entry name" value="SDH_protease"/>
    <property type="match status" value="1"/>
</dbReference>
<proteinExistence type="predicted"/>
<dbReference type="InterPro" id="IPR029045">
    <property type="entry name" value="ClpP/crotonase-like_dom_sf"/>
</dbReference>
<dbReference type="InterPro" id="IPR002825">
    <property type="entry name" value="Pept_S49_ser-pept_pro"/>
</dbReference>
<protein>
    <recommendedName>
        <fullName evidence="2">Serine protease</fullName>
    </recommendedName>
</protein>
<dbReference type="PANTHER" id="PTHR35984">
    <property type="entry name" value="PERIPLASMIC SERINE PROTEASE"/>
    <property type="match status" value="1"/>
</dbReference>